<organism evidence="3 4">
    <name type="scientific">Cochliobolus sativus</name>
    <name type="common">Common root rot and spot blotch fungus</name>
    <name type="synonym">Bipolaris sorokiniana</name>
    <dbReference type="NCBI Taxonomy" id="45130"/>
    <lineage>
        <taxon>Eukaryota</taxon>
        <taxon>Fungi</taxon>
        <taxon>Dikarya</taxon>
        <taxon>Ascomycota</taxon>
        <taxon>Pezizomycotina</taxon>
        <taxon>Dothideomycetes</taxon>
        <taxon>Pleosporomycetidae</taxon>
        <taxon>Pleosporales</taxon>
        <taxon>Pleosporineae</taxon>
        <taxon>Pleosporaceae</taxon>
        <taxon>Bipolaris</taxon>
    </lineage>
</organism>
<accession>A0A8H5Z9E1</accession>
<dbReference type="Pfam" id="PF12937">
    <property type="entry name" value="F-box-like"/>
    <property type="match status" value="1"/>
</dbReference>
<evidence type="ECO:0000256" key="1">
    <source>
        <dbReference type="SAM" id="MobiDB-lite"/>
    </source>
</evidence>
<evidence type="ECO:0000313" key="4">
    <source>
        <dbReference type="Proteomes" id="UP000624244"/>
    </source>
</evidence>
<gene>
    <name evidence="3" type="ORF">GGP41_001345</name>
</gene>
<dbReference type="CDD" id="cd09917">
    <property type="entry name" value="F-box_SF"/>
    <property type="match status" value="1"/>
</dbReference>
<dbReference type="AlphaFoldDB" id="A0A8H5Z9E1"/>
<dbReference type="InterPro" id="IPR036047">
    <property type="entry name" value="F-box-like_dom_sf"/>
</dbReference>
<sequence length="537" mass="61218">MPIFNERDFPLLPSEKQKRRLLLAHEAAAASPSRKQNLHATINGLPDELILEILEYLSDAETPKKKISNALSLACTSRRFYRIAIAKAYALFDPRDCNAYLFLRTLISNPQLAALVQHVTRVTQDDYSNPRYEPTAQDKRVIKKAVQALEIRHWRKWVDKCNNDPGSYEVLTGIILLHLPNVQTIGYAGYDRSKSLANAPDWVFLMNKALSCETGKIHRFENLQTVTVHALDLQLFTLAPLFRFQSLRMLRLIEIVEFHSSRRGENNAQVLRRMIDKRGNNIETLSLNGCFYTKSCLDFLVSTSRRLKAFKYDMSVDMLPWFNGSPVAVLRKLAKILRPHQTSLETLTIYCETEIERLRPGRIHDHSGLTEFTSLKELSCPLGILVAEYGKEFANGLPSSLETFQTRIRPGPHDRKHLRSLKHLLAGSATHTPKLCEVRMFLLYSDKKLLGTRLWKHLTELAREAGISFEYDLLEDDFYGGYTDDESTSSSSDEMDINSDESNDESDDDSEEDGNSSDEFEDYEDFGGIDGYGQYGG</sequence>
<feature type="region of interest" description="Disordered" evidence="1">
    <location>
        <begin position="484"/>
        <end position="537"/>
    </location>
</feature>
<name>A0A8H5Z9E1_COCSA</name>
<dbReference type="SUPFAM" id="SSF81383">
    <property type="entry name" value="F-box domain"/>
    <property type="match status" value="1"/>
</dbReference>
<feature type="domain" description="F-box" evidence="2">
    <location>
        <begin position="42"/>
        <end position="84"/>
    </location>
</feature>
<dbReference type="InterPro" id="IPR001810">
    <property type="entry name" value="F-box_dom"/>
</dbReference>
<comment type="caution">
    <text evidence="3">The sequence shown here is derived from an EMBL/GenBank/DDBJ whole genome shotgun (WGS) entry which is preliminary data.</text>
</comment>
<dbReference type="EMBL" id="WNKQ01000020">
    <property type="protein sequence ID" value="KAF5845202.1"/>
    <property type="molecule type" value="Genomic_DNA"/>
</dbReference>
<dbReference type="Proteomes" id="UP000624244">
    <property type="component" value="Unassembled WGS sequence"/>
</dbReference>
<reference evidence="3" key="1">
    <citation type="submission" date="2019-11" db="EMBL/GenBank/DDBJ databases">
        <title>Bipolaris sorokiniana Genome sequencing.</title>
        <authorList>
            <person name="Wang H."/>
        </authorList>
    </citation>
    <scope>NUCLEOTIDE SEQUENCE</scope>
</reference>
<protein>
    <recommendedName>
        <fullName evidence="2">F-box domain-containing protein</fullName>
    </recommendedName>
</protein>
<proteinExistence type="predicted"/>
<feature type="compositionally biased region" description="Acidic residues" evidence="1">
    <location>
        <begin position="484"/>
        <end position="527"/>
    </location>
</feature>
<evidence type="ECO:0000313" key="3">
    <source>
        <dbReference type="EMBL" id="KAF5845202.1"/>
    </source>
</evidence>
<evidence type="ECO:0000259" key="2">
    <source>
        <dbReference type="Pfam" id="PF12937"/>
    </source>
</evidence>
<dbReference type="OMA" id="TIYCETE"/>
<feature type="compositionally biased region" description="Gly residues" evidence="1">
    <location>
        <begin position="528"/>
        <end position="537"/>
    </location>
</feature>